<dbReference type="Gene3D" id="3.30.70.1290">
    <property type="entry name" value="Transposase IS200-like"/>
    <property type="match status" value="1"/>
</dbReference>
<proteinExistence type="predicted"/>
<dbReference type="Pfam" id="PF01797">
    <property type="entry name" value="Y1_Tnp"/>
    <property type="match status" value="1"/>
</dbReference>
<dbReference type="SMART" id="SM01321">
    <property type="entry name" value="Y1_Tnp"/>
    <property type="match status" value="1"/>
</dbReference>
<dbReference type="GO" id="GO:0004803">
    <property type="term" value="F:transposase activity"/>
    <property type="evidence" value="ECO:0007669"/>
    <property type="project" value="InterPro"/>
</dbReference>
<reference evidence="2" key="1">
    <citation type="journal article" date="2014" name="Front. Microbiol.">
        <title>High frequency of phylogenetically diverse reductive dehalogenase-homologous genes in deep subseafloor sedimentary metagenomes.</title>
        <authorList>
            <person name="Kawai M."/>
            <person name="Futagami T."/>
            <person name="Toyoda A."/>
            <person name="Takaki Y."/>
            <person name="Nishi S."/>
            <person name="Hori S."/>
            <person name="Arai W."/>
            <person name="Tsubouchi T."/>
            <person name="Morono Y."/>
            <person name="Uchiyama I."/>
            <person name="Ito T."/>
            <person name="Fujiyama A."/>
            <person name="Inagaki F."/>
            <person name="Takami H."/>
        </authorList>
    </citation>
    <scope>NUCLEOTIDE SEQUENCE</scope>
    <source>
        <strain evidence="2">Expedition CK06-06</strain>
    </source>
</reference>
<dbReference type="GO" id="GO:0006313">
    <property type="term" value="P:DNA transposition"/>
    <property type="evidence" value="ECO:0007669"/>
    <property type="project" value="InterPro"/>
</dbReference>
<dbReference type="InterPro" id="IPR036515">
    <property type="entry name" value="Transposase_17_sf"/>
</dbReference>
<dbReference type="EMBL" id="BARV01040834">
    <property type="protein sequence ID" value="GAI46758.1"/>
    <property type="molecule type" value="Genomic_DNA"/>
</dbReference>
<name>X1NT29_9ZZZZ</name>
<dbReference type="PANTHER" id="PTHR34322:SF2">
    <property type="entry name" value="TRANSPOSASE IS200-LIKE DOMAIN-CONTAINING PROTEIN"/>
    <property type="match status" value="1"/>
</dbReference>
<evidence type="ECO:0000259" key="1">
    <source>
        <dbReference type="SMART" id="SM01321"/>
    </source>
</evidence>
<comment type="caution">
    <text evidence="2">The sequence shown here is derived from an EMBL/GenBank/DDBJ whole genome shotgun (WGS) entry which is preliminary data.</text>
</comment>
<accession>X1NT29</accession>
<evidence type="ECO:0000313" key="2">
    <source>
        <dbReference type="EMBL" id="GAI46758.1"/>
    </source>
</evidence>
<organism evidence="2">
    <name type="scientific">marine sediment metagenome</name>
    <dbReference type="NCBI Taxonomy" id="412755"/>
    <lineage>
        <taxon>unclassified sequences</taxon>
        <taxon>metagenomes</taxon>
        <taxon>ecological metagenomes</taxon>
    </lineage>
</organism>
<dbReference type="SUPFAM" id="SSF143422">
    <property type="entry name" value="Transposase IS200-like"/>
    <property type="match status" value="1"/>
</dbReference>
<dbReference type="AlphaFoldDB" id="X1NT29"/>
<gene>
    <name evidence="2" type="ORF">S06H3_62075</name>
</gene>
<dbReference type="PANTHER" id="PTHR34322">
    <property type="entry name" value="TRANSPOSASE, Y1_TNP DOMAIN-CONTAINING"/>
    <property type="match status" value="1"/>
</dbReference>
<dbReference type="InterPro" id="IPR002686">
    <property type="entry name" value="Transposase_17"/>
</dbReference>
<protein>
    <recommendedName>
        <fullName evidence="1">Transposase IS200-like domain-containing protein</fullName>
    </recommendedName>
</protein>
<feature type="domain" description="Transposase IS200-like" evidence="1">
    <location>
        <begin position="9"/>
        <end position="90"/>
    </location>
</feature>
<sequence length="90" mass="10820">MPREARRISKSKIYHIMIRGINQQNIFADDEDHEKFMAILDTYHKKMGYDLYAYCLMGNHVHLLIKEGKEILSNTMKRIGASYVHWYNWQ</sequence>
<dbReference type="GO" id="GO:0003677">
    <property type="term" value="F:DNA binding"/>
    <property type="evidence" value="ECO:0007669"/>
    <property type="project" value="InterPro"/>
</dbReference>